<dbReference type="KEGG" id="mseo:MSEO_17720"/>
<dbReference type="InterPro" id="IPR028953">
    <property type="entry name" value="Imm_IFT-like"/>
</dbReference>
<dbReference type="AlphaFoldDB" id="A0A7I7NXE3"/>
<dbReference type="RefSeq" id="WP_163678713.1">
    <property type="nucleotide sequence ID" value="NZ_AP022582.1"/>
</dbReference>
<dbReference type="Proteomes" id="UP000466632">
    <property type="component" value="Chromosome"/>
</dbReference>
<keyword evidence="2" id="KW-1185">Reference proteome</keyword>
<dbReference type="Pfam" id="PF15598">
    <property type="entry name" value="Imm61"/>
    <property type="match status" value="1"/>
</dbReference>
<sequence>MTDSIEISTRLEQWAEVAGYTLTPGHRTDDGRAVLWAAAGEIRLFIGNSRDGWFLITDSDRMGAEHFVLAAPAMSTIEKYLFGRFCSHIRSAHGLPRVGVPMSEDGWRSDYSIQTRDFQGAQHFALIAADGSTVAVSSADRVTAAAELRKFALFLTATIDQIEASAVDPDGKPLFERR</sequence>
<protein>
    <recommendedName>
        <fullName evidence="3">Immunity factor for TNT</fullName>
    </recommendedName>
</protein>
<proteinExistence type="predicted"/>
<reference evidence="1 2" key="1">
    <citation type="journal article" date="2019" name="Emerg. Microbes Infect.">
        <title>Comprehensive subspecies identification of 175 nontuberculous mycobacteria species based on 7547 genomic profiles.</title>
        <authorList>
            <person name="Matsumoto Y."/>
            <person name="Kinjo T."/>
            <person name="Motooka D."/>
            <person name="Nabeya D."/>
            <person name="Jung N."/>
            <person name="Uechi K."/>
            <person name="Horii T."/>
            <person name="Iida T."/>
            <person name="Fujita J."/>
            <person name="Nakamura S."/>
        </authorList>
    </citation>
    <scope>NUCLEOTIDE SEQUENCE [LARGE SCALE GENOMIC DNA]</scope>
    <source>
        <strain evidence="1 2">JCM 16018</strain>
    </source>
</reference>
<evidence type="ECO:0000313" key="1">
    <source>
        <dbReference type="EMBL" id="BBY01273.1"/>
    </source>
</evidence>
<organism evidence="1 2">
    <name type="scientific">Mycobacterium seoulense</name>
    <dbReference type="NCBI Taxonomy" id="386911"/>
    <lineage>
        <taxon>Bacteria</taxon>
        <taxon>Bacillati</taxon>
        <taxon>Actinomycetota</taxon>
        <taxon>Actinomycetes</taxon>
        <taxon>Mycobacteriales</taxon>
        <taxon>Mycobacteriaceae</taxon>
        <taxon>Mycobacterium</taxon>
    </lineage>
</organism>
<gene>
    <name evidence="1" type="ORF">MSEO_17720</name>
</gene>
<evidence type="ECO:0008006" key="3">
    <source>
        <dbReference type="Google" id="ProtNLM"/>
    </source>
</evidence>
<evidence type="ECO:0000313" key="2">
    <source>
        <dbReference type="Proteomes" id="UP000466632"/>
    </source>
</evidence>
<accession>A0A7I7NXE3</accession>
<dbReference type="EMBL" id="AP022582">
    <property type="protein sequence ID" value="BBY01273.1"/>
    <property type="molecule type" value="Genomic_DNA"/>
</dbReference>
<name>A0A7I7NXE3_9MYCO</name>